<feature type="region of interest" description="Disordered" evidence="1">
    <location>
        <begin position="407"/>
        <end position="431"/>
    </location>
</feature>
<dbReference type="EMBL" id="CAMXCT010001668">
    <property type="protein sequence ID" value="CAI3992054.1"/>
    <property type="molecule type" value="Genomic_DNA"/>
</dbReference>
<evidence type="ECO:0000313" key="3">
    <source>
        <dbReference type="EMBL" id="CAL1145429.1"/>
    </source>
</evidence>
<dbReference type="OrthoDB" id="439138at2759"/>
<proteinExistence type="predicted"/>
<keyword evidence="4" id="KW-1185">Reference proteome</keyword>
<evidence type="ECO:0000313" key="4">
    <source>
        <dbReference type="Proteomes" id="UP001152797"/>
    </source>
</evidence>
<dbReference type="AlphaFoldDB" id="A0A9P1CHH2"/>
<comment type="caution">
    <text evidence="2">The sequence shown here is derived from an EMBL/GenBank/DDBJ whole genome shotgun (WGS) entry which is preliminary data.</text>
</comment>
<sequence>MERILQTHRADIANGHQRRKDILEDIRKLQEKIKELEPPEKPPHRDSAADPADSAADPADADSAATDAAASADSAAAAATDNAERADAGEASEELTVDWLGLNSRIGKDKDNPDASSSPGASGRSTPSGAPLPGGGAHEGGETIEEESSSSSSEEERPVLQMDPWILAFPFDPPDLAKRKFEFCQQHRIKSHRLHDLGKQKKYQFLLRRHIKQEKRTLMLKQKLLLKFLTGDELQRAKNEMKKGPADLKAEAEVERGKLKDRQMMIAKLLMFWQRRMKSLEEDQEAEREAFRMKVKALLQDIHSLAVVLESAPMTKKRRRRVDAEDLLRLRRQKAEEAARQQVEEERESMNTTQALKAARETEGQGSMTALQKMAAFARNIQHSGERMQEDDAVERMRLAKMLRLPGEEGHRAAAEPTALHGNAGGEARDV</sequence>
<evidence type="ECO:0000256" key="1">
    <source>
        <dbReference type="SAM" id="MobiDB-lite"/>
    </source>
</evidence>
<evidence type="ECO:0000313" key="2">
    <source>
        <dbReference type="EMBL" id="CAI3992054.1"/>
    </source>
</evidence>
<protein>
    <submittedName>
        <fullName evidence="2">Uncharacterized protein</fullName>
    </submittedName>
</protein>
<dbReference type="EMBL" id="CAMXCT020001668">
    <property type="protein sequence ID" value="CAL1145429.1"/>
    <property type="molecule type" value="Genomic_DNA"/>
</dbReference>
<reference evidence="2" key="1">
    <citation type="submission" date="2022-10" db="EMBL/GenBank/DDBJ databases">
        <authorList>
            <person name="Chen Y."/>
            <person name="Dougan E. K."/>
            <person name="Chan C."/>
            <person name="Rhodes N."/>
            <person name="Thang M."/>
        </authorList>
    </citation>
    <scope>NUCLEOTIDE SEQUENCE</scope>
</reference>
<reference evidence="3" key="2">
    <citation type="submission" date="2024-04" db="EMBL/GenBank/DDBJ databases">
        <authorList>
            <person name="Chen Y."/>
            <person name="Shah S."/>
            <person name="Dougan E. K."/>
            <person name="Thang M."/>
            <person name="Chan C."/>
        </authorList>
    </citation>
    <scope>NUCLEOTIDE SEQUENCE [LARGE SCALE GENOMIC DNA]</scope>
</reference>
<name>A0A9P1CHH2_9DINO</name>
<feature type="region of interest" description="Disordered" evidence="1">
    <location>
        <begin position="30"/>
        <end position="158"/>
    </location>
</feature>
<organism evidence="2">
    <name type="scientific">Cladocopium goreaui</name>
    <dbReference type="NCBI Taxonomy" id="2562237"/>
    <lineage>
        <taxon>Eukaryota</taxon>
        <taxon>Sar</taxon>
        <taxon>Alveolata</taxon>
        <taxon>Dinophyceae</taxon>
        <taxon>Suessiales</taxon>
        <taxon>Symbiodiniaceae</taxon>
        <taxon>Cladocopium</taxon>
    </lineage>
</organism>
<feature type="compositionally biased region" description="Low complexity" evidence="1">
    <location>
        <begin position="49"/>
        <end position="81"/>
    </location>
</feature>
<accession>A0A9P1CHH2</accession>
<dbReference type="EMBL" id="CAMXCT030001668">
    <property type="protein sequence ID" value="CAL4779366.1"/>
    <property type="molecule type" value="Genomic_DNA"/>
</dbReference>
<gene>
    <name evidence="2" type="ORF">C1SCF055_LOCUS18909</name>
</gene>
<feature type="compositionally biased region" description="Basic and acidic residues" evidence="1">
    <location>
        <begin position="30"/>
        <end position="48"/>
    </location>
</feature>
<feature type="compositionally biased region" description="Polar residues" evidence="1">
    <location>
        <begin position="114"/>
        <end position="128"/>
    </location>
</feature>
<dbReference type="Proteomes" id="UP001152797">
    <property type="component" value="Unassembled WGS sequence"/>
</dbReference>